<dbReference type="PANTHER" id="PTHR44845">
    <property type="entry name" value="CARRIER DOMAIN-CONTAINING PROTEIN"/>
    <property type="match status" value="1"/>
</dbReference>
<keyword evidence="6" id="KW-1185">Reference proteome</keyword>
<evidence type="ECO:0000313" key="5">
    <source>
        <dbReference type="EMBL" id="MBB6171386.1"/>
    </source>
</evidence>
<accession>A0A7W9YHN3</accession>
<evidence type="ECO:0000256" key="3">
    <source>
        <dbReference type="SAM" id="MobiDB-lite"/>
    </source>
</evidence>
<feature type="compositionally biased region" description="Low complexity" evidence="3">
    <location>
        <begin position="11"/>
        <end position="21"/>
    </location>
</feature>
<keyword evidence="1" id="KW-0596">Phosphopantetheine</keyword>
<dbReference type="AlphaFoldDB" id="A0A7W9YHN3"/>
<dbReference type="PANTHER" id="PTHR44845:SF6">
    <property type="entry name" value="BETA-ALANINE-ACTIVATING ENZYME"/>
    <property type="match status" value="1"/>
</dbReference>
<evidence type="ECO:0000256" key="1">
    <source>
        <dbReference type="ARBA" id="ARBA00022450"/>
    </source>
</evidence>
<reference evidence="5 6" key="1">
    <citation type="submission" date="2020-08" db="EMBL/GenBank/DDBJ databases">
        <title>Sequencing the genomes of 1000 actinobacteria strains.</title>
        <authorList>
            <person name="Klenk H.-P."/>
        </authorList>
    </citation>
    <scope>NUCLEOTIDE SEQUENCE [LARGE SCALE GENOMIC DNA]</scope>
    <source>
        <strain evidence="5 6">DSM 46659</strain>
    </source>
</reference>
<dbReference type="InterPro" id="IPR042099">
    <property type="entry name" value="ANL_N_sf"/>
</dbReference>
<evidence type="ECO:0000256" key="2">
    <source>
        <dbReference type="ARBA" id="ARBA00022553"/>
    </source>
</evidence>
<protein>
    <submittedName>
        <fullName evidence="5">Non-ribosomal peptide synthetase component F</fullName>
    </submittedName>
</protein>
<dbReference type="InterPro" id="IPR000873">
    <property type="entry name" value="AMP-dep_synth/lig_dom"/>
</dbReference>
<dbReference type="EMBL" id="JACHDS010000001">
    <property type="protein sequence ID" value="MBB6171386.1"/>
    <property type="molecule type" value="Genomic_DNA"/>
</dbReference>
<dbReference type="Proteomes" id="UP000546642">
    <property type="component" value="Unassembled WGS sequence"/>
</dbReference>
<dbReference type="Pfam" id="PF00501">
    <property type="entry name" value="AMP-binding"/>
    <property type="match status" value="1"/>
</dbReference>
<gene>
    <name evidence="5" type="ORF">HNR23_001446</name>
</gene>
<organism evidence="5 6">
    <name type="scientific">Nocardiopsis mwathae</name>
    <dbReference type="NCBI Taxonomy" id="1472723"/>
    <lineage>
        <taxon>Bacteria</taxon>
        <taxon>Bacillati</taxon>
        <taxon>Actinomycetota</taxon>
        <taxon>Actinomycetes</taxon>
        <taxon>Streptosporangiales</taxon>
        <taxon>Nocardiopsidaceae</taxon>
        <taxon>Nocardiopsis</taxon>
    </lineage>
</organism>
<evidence type="ECO:0000259" key="4">
    <source>
        <dbReference type="Pfam" id="PF00501"/>
    </source>
</evidence>
<sequence length="180" mass="18228">MSRATYRYETRSPSCAPRAARPGPPHRSRTAERAGEPHHGGGIPVLPFAADDAGLTIAEIDATVDRLVRDLTALGAGPGTEVAVALPRSPGLVLALVAVMRTGATHIALDPDHPDRAARALADAAPVCAVCTAGADAAEGIASLLTAGPGERNNGARPGVRPFGGRENDPACASAPRQGP</sequence>
<dbReference type="RefSeq" id="WP_184074664.1">
    <property type="nucleotide sequence ID" value="NZ_JACHDS010000001.1"/>
</dbReference>
<feature type="compositionally biased region" description="Basic and acidic residues" evidence="3">
    <location>
        <begin position="1"/>
        <end position="10"/>
    </location>
</feature>
<name>A0A7W9YHN3_9ACTN</name>
<feature type="region of interest" description="Disordered" evidence="3">
    <location>
        <begin position="1"/>
        <end position="43"/>
    </location>
</feature>
<dbReference type="Gene3D" id="3.40.50.12780">
    <property type="entry name" value="N-terminal domain of ligase-like"/>
    <property type="match status" value="1"/>
</dbReference>
<keyword evidence="2" id="KW-0597">Phosphoprotein</keyword>
<feature type="region of interest" description="Disordered" evidence="3">
    <location>
        <begin position="147"/>
        <end position="180"/>
    </location>
</feature>
<comment type="caution">
    <text evidence="5">The sequence shown here is derived from an EMBL/GenBank/DDBJ whole genome shotgun (WGS) entry which is preliminary data.</text>
</comment>
<feature type="compositionally biased region" description="Basic and acidic residues" evidence="3">
    <location>
        <begin position="29"/>
        <end position="39"/>
    </location>
</feature>
<proteinExistence type="predicted"/>
<evidence type="ECO:0000313" key="6">
    <source>
        <dbReference type="Proteomes" id="UP000546642"/>
    </source>
</evidence>
<feature type="domain" description="AMP-dependent synthetase/ligase" evidence="4">
    <location>
        <begin position="51"/>
        <end position="139"/>
    </location>
</feature>
<dbReference type="SUPFAM" id="SSF56801">
    <property type="entry name" value="Acetyl-CoA synthetase-like"/>
    <property type="match status" value="1"/>
</dbReference>